<gene>
    <name evidence="6" type="ORF">B7463_g3594</name>
</gene>
<proteinExistence type="predicted"/>
<comment type="caution">
    <text evidence="6">The sequence shown here is derived from an EMBL/GenBank/DDBJ whole genome shotgun (WGS) entry which is preliminary data.</text>
</comment>
<dbReference type="GO" id="GO:0005634">
    <property type="term" value="C:nucleus"/>
    <property type="evidence" value="ECO:0007669"/>
    <property type="project" value="UniProtKB-SubCell"/>
</dbReference>
<reference evidence="6 7" key="1">
    <citation type="submission" date="2018-05" db="EMBL/GenBank/DDBJ databases">
        <title>Draft genome sequence of Scytalidium lignicola DSM 105466, a ubiquitous saprotrophic fungus.</title>
        <authorList>
            <person name="Buettner E."/>
            <person name="Gebauer A.M."/>
            <person name="Hofrichter M."/>
            <person name="Liers C."/>
            <person name="Kellner H."/>
        </authorList>
    </citation>
    <scope>NUCLEOTIDE SEQUENCE [LARGE SCALE GENOMIC DNA]</scope>
    <source>
        <strain evidence="6 7">DSM 105466</strain>
    </source>
</reference>
<dbReference type="PANTHER" id="PTHR31001:SF50">
    <property type="entry name" value="ZN(II)2CYS6 TRANSCRIPTION FACTOR (EUROFUNG)"/>
    <property type="match status" value="1"/>
</dbReference>
<dbReference type="Pfam" id="PF00172">
    <property type="entry name" value="Zn_clus"/>
    <property type="match status" value="1"/>
</dbReference>
<dbReference type="GO" id="GO:0003677">
    <property type="term" value="F:DNA binding"/>
    <property type="evidence" value="ECO:0007669"/>
    <property type="project" value="InterPro"/>
</dbReference>
<dbReference type="AlphaFoldDB" id="A0A3E2HH37"/>
<accession>A0A3E2HH37</accession>
<feature type="region of interest" description="Disordered" evidence="4">
    <location>
        <begin position="1"/>
        <end position="51"/>
    </location>
</feature>
<dbReference type="Pfam" id="PF04082">
    <property type="entry name" value="Fungal_trans"/>
    <property type="match status" value="1"/>
</dbReference>
<dbReference type="OMA" id="ISRIMMA"/>
<evidence type="ECO:0000313" key="7">
    <source>
        <dbReference type="Proteomes" id="UP000258309"/>
    </source>
</evidence>
<dbReference type="InterPro" id="IPR036864">
    <property type="entry name" value="Zn2-C6_fun-type_DNA-bd_sf"/>
</dbReference>
<dbReference type="OrthoDB" id="435881at2759"/>
<dbReference type="STRING" id="5539.A0A3E2HH37"/>
<organism evidence="6 7">
    <name type="scientific">Scytalidium lignicola</name>
    <name type="common">Hyphomycete</name>
    <dbReference type="NCBI Taxonomy" id="5539"/>
    <lineage>
        <taxon>Eukaryota</taxon>
        <taxon>Fungi</taxon>
        <taxon>Dikarya</taxon>
        <taxon>Ascomycota</taxon>
        <taxon>Pezizomycotina</taxon>
        <taxon>Leotiomycetes</taxon>
        <taxon>Leotiomycetes incertae sedis</taxon>
        <taxon>Scytalidium</taxon>
    </lineage>
</organism>
<evidence type="ECO:0000256" key="3">
    <source>
        <dbReference type="ARBA" id="ARBA00023242"/>
    </source>
</evidence>
<dbReference type="InterPro" id="IPR001138">
    <property type="entry name" value="Zn2Cys6_DnaBD"/>
</dbReference>
<keyword evidence="3" id="KW-0539">Nucleus</keyword>
<feature type="region of interest" description="Disordered" evidence="4">
    <location>
        <begin position="124"/>
        <end position="160"/>
    </location>
</feature>
<dbReference type="InterPro" id="IPR050613">
    <property type="entry name" value="Sec_Metabolite_Reg"/>
</dbReference>
<feature type="non-terminal residue" evidence="6">
    <location>
        <position position="856"/>
    </location>
</feature>
<comment type="subcellular location">
    <subcellularLocation>
        <location evidence="1">Nucleus</location>
    </subcellularLocation>
</comment>
<dbReference type="GO" id="GO:0008270">
    <property type="term" value="F:zinc ion binding"/>
    <property type="evidence" value="ECO:0007669"/>
    <property type="project" value="InterPro"/>
</dbReference>
<dbReference type="GO" id="GO:0000981">
    <property type="term" value="F:DNA-binding transcription factor activity, RNA polymerase II-specific"/>
    <property type="evidence" value="ECO:0007669"/>
    <property type="project" value="InterPro"/>
</dbReference>
<keyword evidence="7" id="KW-1185">Reference proteome</keyword>
<protein>
    <recommendedName>
        <fullName evidence="5">Zn(2)-C6 fungal-type domain-containing protein</fullName>
    </recommendedName>
</protein>
<dbReference type="PROSITE" id="PS50048">
    <property type="entry name" value="ZN2_CY6_FUNGAL_2"/>
    <property type="match status" value="1"/>
</dbReference>
<evidence type="ECO:0000259" key="5">
    <source>
        <dbReference type="PROSITE" id="PS50048"/>
    </source>
</evidence>
<keyword evidence="2" id="KW-0479">Metal-binding</keyword>
<feature type="domain" description="Zn(2)-C6 fungal-type" evidence="5">
    <location>
        <begin position="55"/>
        <end position="84"/>
    </location>
</feature>
<evidence type="ECO:0000256" key="2">
    <source>
        <dbReference type="ARBA" id="ARBA00022723"/>
    </source>
</evidence>
<evidence type="ECO:0000256" key="4">
    <source>
        <dbReference type="SAM" id="MobiDB-lite"/>
    </source>
</evidence>
<evidence type="ECO:0000256" key="1">
    <source>
        <dbReference type="ARBA" id="ARBA00004123"/>
    </source>
</evidence>
<dbReference type="SMART" id="SM00066">
    <property type="entry name" value="GAL4"/>
    <property type="match status" value="1"/>
</dbReference>
<dbReference type="GO" id="GO:0006351">
    <property type="term" value="P:DNA-templated transcription"/>
    <property type="evidence" value="ECO:0007669"/>
    <property type="project" value="InterPro"/>
</dbReference>
<feature type="non-terminal residue" evidence="6">
    <location>
        <position position="1"/>
    </location>
</feature>
<evidence type="ECO:0000313" key="6">
    <source>
        <dbReference type="EMBL" id="RFU32729.1"/>
    </source>
</evidence>
<dbReference type="Proteomes" id="UP000258309">
    <property type="component" value="Unassembled WGS sequence"/>
</dbReference>
<dbReference type="PROSITE" id="PS00463">
    <property type="entry name" value="ZN2_CY6_FUNGAL_1"/>
    <property type="match status" value="1"/>
</dbReference>
<dbReference type="CDD" id="cd12148">
    <property type="entry name" value="fungal_TF_MHR"/>
    <property type="match status" value="1"/>
</dbReference>
<dbReference type="Gene3D" id="4.10.240.10">
    <property type="entry name" value="Zn(2)-C6 fungal-type DNA-binding domain"/>
    <property type="match status" value="1"/>
</dbReference>
<dbReference type="EMBL" id="NCSJ02000049">
    <property type="protein sequence ID" value="RFU32729.1"/>
    <property type="molecule type" value="Genomic_DNA"/>
</dbReference>
<dbReference type="CDD" id="cd00067">
    <property type="entry name" value="GAL4"/>
    <property type="match status" value="1"/>
</dbReference>
<name>A0A3E2HH37_SCYLI</name>
<dbReference type="InterPro" id="IPR007219">
    <property type="entry name" value="XnlR_reg_dom"/>
</dbReference>
<sequence length="856" mass="96470">MLPSVKQESSTASAPPSHLDSNATSNNSPVSPGDDASAHTPNRTNSAPHGLNARSCITCRRRKVKCDKQVPCSNCAKAQTTCIFPAPGRAPRRPRVGGPAKPISEREAELLKRLRRLEGVVQELSGQVDLEGNKPSPSSTSSTHKDGEGDSESGPGPKNIRVIGMDEGGGSKMQWMSRMWSTGDGPAKPEFALEHRFGRLVMEDGKSRYVSNPFWETVAEEVEEIREILEEGLISDEDSPALPSDHVTDADHQSFLFSYKSSNVDLKSLHPMPSQLSFYWEIFVENVNPLVKIIHVPTMSKVIKEMQGSVDSLSRSTEALLFAIYFATITSMTTEEVQVNFGIEKTVLLKRYRFGVEQALARAGFLNTNEIVTVQAFVLFLVCVRRHDDTRFVWSMTGLVIRIAQSLGLHRDGTKLGLCPFDIEMRRRLWWQICVLDTRASEDHGHDPSILEQSFDTEFPLSLNDADINPDSTQLPEPKIGVSEMTFCLIRYEICSLSRALQYVPPDRTRDNNNSLPGTTAKNLTLEEKEDLIKKYADRLETRYLQHCTDAGPLYWVAATVARLIMAKMRLIIYYPLIHPNRPHTLPQDIRDRLFMASIEIIEYAQALQSEGETRKWGWLFHTYVQWHAIAFTLSELVIRTPSIVVDRAWRAIDTVFRELKSDHRSSMLWIPMRKLMAKAQRRREEDMQIYYPEHTLGMNPRFYKPETATSGLTPAPDFNDIGQQRQILQHPAFFNQVSSFTPLPVSNVPTTFPAATSTTSPIPASQTIQSMDSLSAQLDFQARQLQRFGQHPTPWPMLDESLLADVDMNDLNDEVSWEGWDNLVRDFQQESSANGQVGLGGFRGPPAFGEMGSWW</sequence>
<dbReference type="SUPFAM" id="SSF57701">
    <property type="entry name" value="Zn2/Cys6 DNA-binding domain"/>
    <property type="match status" value="1"/>
</dbReference>
<dbReference type="PANTHER" id="PTHR31001">
    <property type="entry name" value="UNCHARACTERIZED TRANSCRIPTIONAL REGULATORY PROTEIN"/>
    <property type="match status" value="1"/>
</dbReference>
<feature type="compositionally biased region" description="Polar residues" evidence="4">
    <location>
        <begin position="1"/>
        <end position="30"/>
    </location>
</feature>
<dbReference type="SMART" id="SM00906">
    <property type="entry name" value="Fungal_trans"/>
    <property type="match status" value="1"/>
</dbReference>